<comment type="similarity">
    <text evidence="2">Belongs to the universal ribosomal protein uS15 family.</text>
</comment>
<evidence type="ECO:0000256" key="4">
    <source>
        <dbReference type="ARBA" id="ARBA00022980"/>
    </source>
</evidence>
<keyword evidence="6" id="KW-0687">Ribonucleoprotein</keyword>
<sequence>MFYASWLRSCSGLHVGGQIDHTSLHCTLPTMRYQAMYVQSRSLVVCCMRPGRFKWYNIRKPAADSRQAEPEYFEKQALALEPAPGYIDKLGAIWLEMVSVGRDVSFKRDDFFIQRDVKRWLPELDVEKPRAEYEYVKALKSAPETVQKIFSVQYGHRKDSTFLWKRMLISLVQQHDLDNESLEARIARHTALIRHWTTLLMQMKSKPGWLRQSIYISINHRRKLLRLLREQNVASFKSVLERLKIAYYTPPLPEDARPMTRKAWVEFIVRKKMELVKEERLRRYHEELKERQQKFLETKDHLFEDYEVEERKLRSELAVIRIEEENELEVVGKALDDTIDQVTESTMLQYYYLPRRIDPENLLPG</sequence>
<evidence type="ECO:0000256" key="1">
    <source>
        <dbReference type="ARBA" id="ARBA00004173"/>
    </source>
</evidence>
<evidence type="ECO:0000313" key="10">
    <source>
        <dbReference type="WBParaSite" id="TMUE_1000005349.1"/>
    </source>
</evidence>
<keyword evidence="3" id="KW-0809">Transit peptide</keyword>
<reference evidence="10" key="1">
    <citation type="submission" date="2019-12" db="UniProtKB">
        <authorList>
            <consortium name="WormBaseParasite"/>
        </authorList>
    </citation>
    <scope>IDENTIFICATION</scope>
</reference>
<proteinExistence type="inferred from homology"/>
<keyword evidence="4" id="KW-0689">Ribosomal protein</keyword>
<evidence type="ECO:0000256" key="3">
    <source>
        <dbReference type="ARBA" id="ARBA00022946"/>
    </source>
</evidence>
<dbReference type="STRING" id="70415.A0A5S6QDT8"/>
<dbReference type="GO" id="GO:0003735">
    <property type="term" value="F:structural constituent of ribosome"/>
    <property type="evidence" value="ECO:0007669"/>
    <property type="project" value="InterPro"/>
</dbReference>
<evidence type="ECO:0000256" key="6">
    <source>
        <dbReference type="ARBA" id="ARBA00023274"/>
    </source>
</evidence>
<dbReference type="AlphaFoldDB" id="A0A5S6QDT8"/>
<keyword evidence="9" id="KW-1185">Reference proteome</keyword>
<protein>
    <recommendedName>
        <fullName evidence="7">Small ribosomal subunit protein uS15m</fullName>
    </recommendedName>
    <alternativeName>
        <fullName evidence="8">28S ribosomal protein S15, mitochondrial</fullName>
    </alternativeName>
</protein>
<dbReference type="GO" id="GO:0005763">
    <property type="term" value="C:mitochondrial small ribosomal subunit"/>
    <property type="evidence" value="ECO:0007669"/>
    <property type="project" value="TreeGrafter"/>
</dbReference>
<dbReference type="SMART" id="SM01387">
    <property type="entry name" value="Ribosomal_S15"/>
    <property type="match status" value="1"/>
</dbReference>
<dbReference type="GO" id="GO:0003723">
    <property type="term" value="F:RNA binding"/>
    <property type="evidence" value="ECO:0007669"/>
    <property type="project" value="TreeGrafter"/>
</dbReference>
<dbReference type="PANTHER" id="PTHR46685">
    <property type="entry name" value="28S RIBOSOMAL PROTEIN S15, MITOCHONDRIAL"/>
    <property type="match status" value="1"/>
</dbReference>
<evidence type="ECO:0000256" key="7">
    <source>
        <dbReference type="ARBA" id="ARBA00035249"/>
    </source>
</evidence>
<keyword evidence="5" id="KW-0496">Mitochondrion</keyword>
<dbReference type="InterPro" id="IPR009068">
    <property type="entry name" value="uS15_NS1_RNA-bd_sf"/>
</dbReference>
<evidence type="ECO:0000256" key="8">
    <source>
        <dbReference type="ARBA" id="ARBA00035528"/>
    </source>
</evidence>
<name>A0A5S6QDT8_TRIMR</name>
<comment type="subcellular location">
    <subcellularLocation>
        <location evidence="1">Mitochondrion</location>
    </subcellularLocation>
</comment>
<evidence type="ECO:0000313" key="9">
    <source>
        <dbReference type="Proteomes" id="UP000046395"/>
    </source>
</evidence>
<evidence type="ECO:0000256" key="5">
    <source>
        <dbReference type="ARBA" id="ARBA00023128"/>
    </source>
</evidence>
<dbReference type="InterPro" id="IPR052137">
    <property type="entry name" value="uS15_ribosomal"/>
</dbReference>
<dbReference type="PANTHER" id="PTHR46685:SF1">
    <property type="entry name" value="SMALL RIBOSOMAL SUBUNIT PROTEIN US15M"/>
    <property type="match status" value="1"/>
</dbReference>
<dbReference type="InterPro" id="IPR000589">
    <property type="entry name" value="Ribosomal_uS15"/>
</dbReference>
<dbReference type="GO" id="GO:0032543">
    <property type="term" value="P:mitochondrial translation"/>
    <property type="evidence" value="ECO:0007669"/>
    <property type="project" value="TreeGrafter"/>
</dbReference>
<dbReference type="Proteomes" id="UP000046395">
    <property type="component" value="Unassembled WGS sequence"/>
</dbReference>
<organism evidence="9 10">
    <name type="scientific">Trichuris muris</name>
    <name type="common">Mouse whipworm</name>
    <dbReference type="NCBI Taxonomy" id="70415"/>
    <lineage>
        <taxon>Eukaryota</taxon>
        <taxon>Metazoa</taxon>
        <taxon>Ecdysozoa</taxon>
        <taxon>Nematoda</taxon>
        <taxon>Enoplea</taxon>
        <taxon>Dorylaimia</taxon>
        <taxon>Trichinellida</taxon>
        <taxon>Trichuridae</taxon>
        <taxon>Trichuris</taxon>
    </lineage>
</organism>
<dbReference type="Gene3D" id="1.10.287.10">
    <property type="entry name" value="S15/NS1, RNA-binding"/>
    <property type="match status" value="1"/>
</dbReference>
<dbReference type="SUPFAM" id="SSF47060">
    <property type="entry name" value="S15/NS1 RNA-binding domain"/>
    <property type="match status" value="1"/>
</dbReference>
<dbReference type="WBParaSite" id="TMUE_1000005349.1">
    <property type="protein sequence ID" value="TMUE_1000005349.1"/>
    <property type="gene ID" value="WBGene00288543"/>
</dbReference>
<accession>A0A5S6QDT8</accession>
<evidence type="ECO:0000256" key="2">
    <source>
        <dbReference type="ARBA" id="ARBA00008434"/>
    </source>
</evidence>